<dbReference type="Proteomes" id="UP001415169">
    <property type="component" value="Unassembled WGS sequence"/>
</dbReference>
<keyword evidence="2" id="KW-0472">Membrane</keyword>
<organism evidence="3 4">
    <name type="scientific">Gryllotalpicola daejeonensis</name>
    <dbReference type="NCBI Taxonomy" id="993087"/>
    <lineage>
        <taxon>Bacteria</taxon>
        <taxon>Bacillati</taxon>
        <taxon>Actinomycetota</taxon>
        <taxon>Actinomycetes</taxon>
        <taxon>Micrococcales</taxon>
        <taxon>Microbacteriaceae</taxon>
        <taxon>Gryllotalpicola</taxon>
    </lineage>
</organism>
<evidence type="ECO:0000313" key="4">
    <source>
        <dbReference type="Proteomes" id="UP001415169"/>
    </source>
</evidence>
<evidence type="ECO:0000313" key="3">
    <source>
        <dbReference type="EMBL" id="GAA4165536.1"/>
    </source>
</evidence>
<feature type="transmembrane region" description="Helical" evidence="2">
    <location>
        <begin position="71"/>
        <end position="87"/>
    </location>
</feature>
<name>A0ABP7ZN75_9MICO</name>
<reference evidence="3" key="1">
    <citation type="journal article" date="2014" name="Int. J. Syst. Evol. Microbiol.">
        <title>Complete genome of a new Firmicutes species belonging to the dominant human colonic microbiota ('Ruminococcus bicirculans') reveals two chromosomes and a selective capacity to utilize plant glucans.</title>
        <authorList>
            <consortium name="NISC Comparative Sequencing Program"/>
            <person name="Wegmann U."/>
            <person name="Louis P."/>
            <person name="Goesmann A."/>
            <person name="Henrissat B."/>
            <person name="Duncan S.H."/>
            <person name="Flint H.J."/>
        </authorList>
    </citation>
    <scope>NUCLEOTIDE SEQUENCE</scope>
    <source>
        <strain evidence="3">JCM 17590</strain>
    </source>
</reference>
<feature type="region of interest" description="Disordered" evidence="1">
    <location>
        <begin position="124"/>
        <end position="143"/>
    </location>
</feature>
<keyword evidence="4" id="KW-1185">Reference proteome</keyword>
<gene>
    <name evidence="3" type="ORF">GCM10022286_28870</name>
</gene>
<dbReference type="Pfam" id="PF10066">
    <property type="entry name" value="DUF2304"/>
    <property type="match status" value="1"/>
</dbReference>
<comment type="caution">
    <text evidence="3">The sequence shown here is derived from an EMBL/GenBank/DDBJ whole genome shotgun (WGS) entry which is preliminary data.</text>
</comment>
<evidence type="ECO:0000256" key="1">
    <source>
        <dbReference type="SAM" id="MobiDB-lite"/>
    </source>
</evidence>
<accession>A0ABP7ZN75</accession>
<dbReference type="InterPro" id="IPR019277">
    <property type="entry name" value="DUF2304"/>
</dbReference>
<evidence type="ECO:0000256" key="2">
    <source>
        <dbReference type="SAM" id="Phobius"/>
    </source>
</evidence>
<proteinExistence type="predicted"/>
<keyword evidence="2" id="KW-0812">Transmembrane</keyword>
<feature type="transmembrane region" description="Helical" evidence="2">
    <location>
        <begin position="6"/>
        <end position="25"/>
    </location>
</feature>
<protein>
    <recommendedName>
        <fullName evidence="5">DUF2304 domain-containing protein</fullName>
    </recommendedName>
</protein>
<sequence length="143" mass="15177">MEAQLLIKIVLIVAFVAFAVFLMLPTRSVRHVALRRIVLVIVLALAVLAVVFPNVLTTVAHLVGIGRGTDLLLYGLIVVFLGNALVMQRRSTYIEKQVTVLARRIALLEAPQAAGDVADGIASADIAPSETAPDADDRPGGAE</sequence>
<dbReference type="EMBL" id="BAABBV010000002">
    <property type="protein sequence ID" value="GAA4165536.1"/>
    <property type="molecule type" value="Genomic_DNA"/>
</dbReference>
<keyword evidence="2" id="KW-1133">Transmembrane helix</keyword>
<reference evidence="3" key="2">
    <citation type="submission" date="2023-12" db="EMBL/GenBank/DDBJ databases">
        <authorList>
            <person name="Sun Q."/>
            <person name="Inoue M."/>
        </authorList>
    </citation>
    <scope>NUCLEOTIDE SEQUENCE</scope>
    <source>
        <strain evidence="3">JCM 17590</strain>
    </source>
</reference>
<feature type="transmembrane region" description="Helical" evidence="2">
    <location>
        <begin position="37"/>
        <end position="65"/>
    </location>
</feature>
<dbReference type="RefSeq" id="WP_344792586.1">
    <property type="nucleotide sequence ID" value="NZ_BAABBV010000002.1"/>
</dbReference>
<evidence type="ECO:0008006" key="5">
    <source>
        <dbReference type="Google" id="ProtNLM"/>
    </source>
</evidence>